<organism evidence="1 2">
    <name type="scientific">Hominisplanchenecus murintestinalis</name>
    <dbReference type="NCBI Taxonomy" id="2941517"/>
    <lineage>
        <taxon>Bacteria</taxon>
        <taxon>Bacillati</taxon>
        <taxon>Bacillota</taxon>
        <taxon>Clostridia</taxon>
        <taxon>Lachnospirales</taxon>
        <taxon>Lachnospiraceae</taxon>
        <taxon>Hominisplanchenecus</taxon>
    </lineage>
</organism>
<sequence>MAKEIKMASKKLKDPGSAITHFIGMMMAVFAATPLLIKAFRNPDRLHLVSLTIFILSMILLYAASTIYHSLDLSERANRILRKIDHMMIFILIAGTYTPVCLIVLNNRTGYLLCALVWAIALVGIVVKACWITCPKWFSSVLYIGMGWVCVLAFTQIVNALPPAAFGWLLAGGIIYTIGGVIYALKLPIFNSMHPSFGSHEIFHLFVMGGSICHFVLMYAFVAGMPIA</sequence>
<protein>
    <submittedName>
        <fullName evidence="1">Hemolysin III family protein</fullName>
    </submittedName>
</protein>
<accession>A0AC61R135</accession>
<reference evidence="1" key="1">
    <citation type="submission" date="2019-04" db="EMBL/GenBank/DDBJ databases">
        <title>Microbes associate with the intestines of laboratory mice.</title>
        <authorList>
            <person name="Navarre W."/>
            <person name="Wong E."/>
            <person name="Huang K."/>
            <person name="Tropini C."/>
            <person name="Ng K."/>
            <person name="Yu B."/>
        </authorList>
    </citation>
    <scope>NUCLEOTIDE SEQUENCE</scope>
    <source>
        <strain evidence="1">NM72_1-8</strain>
    </source>
</reference>
<name>A0AC61R135_9FIRM</name>
<dbReference type="EMBL" id="SRZB01000012">
    <property type="protein sequence ID" value="TGX98914.1"/>
    <property type="molecule type" value="Genomic_DNA"/>
</dbReference>
<dbReference type="Proteomes" id="UP000307720">
    <property type="component" value="Unassembled WGS sequence"/>
</dbReference>
<comment type="caution">
    <text evidence="1">The sequence shown here is derived from an EMBL/GenBank/DDBJ whole genome shotgun (WGS) entry which is preliminary data.</text>
</comment>
<evidence type="ECO:0000313" key="2">
    <source>
        <dbReference type="Proteomes" id="UP000307720"/>
    </source>
</evidence>
<gene>
    <name evidence="1" type="ORF">E5357_07340</name>
</gene>
<evidence type="ECO:0000313" key="1">
    <source>
        <dbReference type="EMBL" id="TGX98914.1"/>
    </source>
</evidence>
<proteinExistence type="predicted"/>
<keyword evidence="2" id="KW-1185">Reference proteome</keyword>